<dbReference type="Pfam" id="PF00271">
    <property type="entry name" value="Helicase_C"/>
    <property type="match status" value="1"/>
</dbReference>
<evidence type="ECO:0000259" key="5">
    <source>
        <dbReference type="PROSITE" id="PS51194"/>
    </source>
</evidence>
<accession>A0ABT6TRH5</accession>
<keyword evidence="2" id="KW-0863">Zinc-finger</keyword>
<evidence type="ECO:0000256" key="2">
    <source>
        <dbReference type="PROSITE-ProRule" id="PRU00325"/>
    </source>
</evidence>
<dbReference type="EMBL" id="JAGRPV010000001">
    <property type="protein sequence ID" value="MDI4648549.1"/>
    <property type="molecule type" value="Genomic_DNA"/>
</dbReference>
<dbReference type="PROSITE" id="PS50966">
    <property type="entry name" value="ZF_SWIM"/>
    <property type="match status" value="1"/>
</dbReference>
<dbReference type="PANTHER" id="PTHR10799">
    <property type="entry name" value="SNF2/RAD54 HELICASE FAMILY"/>
    <property type="match status" value="1"/>
</dbReference>
<protein>
    <submittedName>
        <fullName evidence="6">DEAD/DEAH box helicase</fullName>
        <ecNumber evidence="6">3.6.4.-</ecNumber>
    </submittedName>
</protein>
<comment type="caution">
    <text evidence="6">The sequence shown here is derived from an EMBL/GenBank/DDBJ whole genome shotgun (WGS) entry which is preliminary data.</text>
</comment>
<dbReference type="SMART" id="SM00487">
    <property type="entry name" value="DEXDc"/>
    <property type="match status" value="1"/>
</dbReference>
<dbReference type="Pfam" id="PF00176">
    <property type="entry name" value="SNF2-rel_dom"/>
    <property type="match status" value="1"/>
</dbReference>
<keyword evidence="6" id="KW-0347">Helicase</keyword>
<dbReference type="CDD" id="cd18793">
    <property type="entry name" value="SF2_C_SNF"/>
    <property type="match status" value="1"/>
</dbReference>
<dbReference type="Gene3D" id="3.40.50.300">
    <property type="entry name" value="P-loop containing nucleotide triphosphate hydrolases"/>
    <property type="match status" value="1"/>
</dbReference>
<keyword evidence="2" id="KW-0862">Zinc</keyword>
<dbReference type="RefSeq" id="WP_282911254.1">
    <property type="nucleotide sequence ID" value="NZ_JAGRPV010000001.1"/>
</dbReference>
<evidence type="ECO:0000313" key="7">
    <source>
        <dbReference type="Proteomes" id="UP001161691"/>
    </source>
</evidence>
<dbReference type="InterPro" id="IPR014001">
    <property type="entry name" value="Helicase_ATP-bd"/>
</dbReference>
<proteinExistence type="predicted"/>
<dbReference type="InterPro" id="IPR049730">
    <property type="entry name" value="SNF2/RAD54-like_C"/>
</dbReference>
<feature type="domain" description="SWIM-type" evidence="3">
    <location>
        <begin position="54"/>
        <end position="92"/>
    </location>
</feature>
<keyword evidence="7" id="KW-1185">Reference proteome</keyword>
<dbReference type="InterPro" id="IPR038718">
    <property type="entry name" value="SNF2-like_sf"/>
</dbReference>
<keyword evidence="6" id="KW-0547">Nucleotide-binding</keyword>
<dbReference type="PROSITE" id="PS51194">
    <property type="entry name" value="HELICASE_CTER"/>
    <property type="match status" value="1"/>
</dbReference>
<keyword evidence="1 6" id="KW-0378">Hydrolase</keyword>
<feature type="domain" description="Helicase C-terminal" evidence="5">
    <location>
        <begin position="928"/>
        <end position="1089"/>
    </location>
</feature>
<evidence type="ECO:0000313" key="6">
    <source>
        <dbReference type="EMBL" id="MDI4648549.1"/>
    </source>
</evidence>
<dbReference type="InterPro" id="IPR000330">
    <property type="entry name" value="SNF2_N"/>
</dbReference>
<dbReference type="GO" id="GO:0004386">
    <property type="term" value="F:helicase activity"/>
    <property type="evidence" value="ECO:0007669"/>
    <property type="project" value="UniProtKB-KW"/>
</dbReference>
<organism evidence="6 7">
    <name type="scientific">Cohnella hashimotonis</name>
    <dbReference type="NCBI Taxonomy" id="2826895"/>
    <lineage>
        <taxon>Bacteria</taxon>
        <taxon>Bacillati</taxon>
        <taxon>Bacillota</taxon>
        <taxon>Bacilli</taxon>
        <taxon>Bacillales</taxon>
        <taxon>Paenibacillaceae</taxon>
        <taxon>Cohnella</taxon>
    </lineage>
</organism>
<dbReference type="SUPFAM" id="SSF52540">
    <property type="entry name" value="P-loop containing nucleoside triphosphate hydrolases"/>
    <property type="match status" value="2"/>
</dbReference>
<dbReference type="Gene3D" id="3.40.50.10810">
    <property type="entry name" value="Tandem AAA-ATPase domain"/>
    <property type="match status" value="1"/>
</dbReference>
<dbReference type="Proteomes" id="UP001161691">
    <property type="component" value="Unassembled WGS sequence"/>
</dbReference>
<keyword evidence="6" id="KW-0067">ATP-binding</keyword>
<evidence type="ECO:0000259" key="4">
    <source>
        <dbReference type="PROSITE" id="PS51192"/>
    </source>
</evidence>
<dbReference type="InterPro" id="IPR001650">
    <property type="entry name" value="Helicase_C-like"/>
</dbReference>
<evidence type="ECO:0000259" key="3">
    <source>
        <dbReference type="PROSITE" id="PS50966"/>
    </source>
</evidence>
<dbReference type="InterPro" id="IPR007527">
    <property type="entry name" value="Znf_SWIM"/>
</dbReference>
<feature type="domain" description="Helicase ATP-binding" evidence="4">
    <location>
        <begin position="655"/>
        <end position="818"/>
    </location>
</feature>
<dbReference type="SMART" id="SM00490">
    <property type="entry name" value="HELICc"/>
    <property type="match status" value="1"/>
</dbReference>
<dbReference type="PROSITE" id="PS51192">
    <property type="entry name" value="HELICASE_ATP_BIND_1"/>
    <property type="match status" value="1"/>
</dbReference>
<dbReference type="GO" id="GO:0016787">
    <property type="term" value="F:hydrolase activity"/>
    <property type="evidence" value="ECO:0007669"/>
    <property type="project" value="UniProtKB-KW"/>
</dbReference>
<dbReference type="Pfam" id="PF08455">
    <property type="entry name" value="SNF2_assoc"/>
    <property type="match status" value="1"/>
</dbReference>
<dbReference type="EC" id="3.6.4.-" evidence="6"/>
<dbReference type="Pfam" id="PF04434">
    <property type="entry name" value="SWIM"/>
    <property type="match status" value="1"/>
</dbReference>
<dbReference type="InterPro" id="IPR013663">
    <property type="entry name" value="Helicase_SWF/SNF/SWI_bac"/>
</dbReference>
<reference evidence="6" key="1">
    <citation type="submission" date="2023-04" db="EMBL/GenBank/DDBJ databases">
        <title>Comparative genomic analysis of Cohnella hashimotonis sp. nov., isolated from the International Space Station.</title>
        <authorList>
            <person name="Venkateswaran K."/>
            <person name="Simpson A."/>
        </authorList>
    </citation>
    <scope>NUCLEOTIDE SEQUENCE</scope>
    <source>
        <strain evidence="6">F6_2S_P_1</strain>
    </source>
</reference>
<name>A0ABT6TRH5_9BACL</name>
<sequence>MIYHPSLQQIKLLCGQTAYERGMKLDKAGKAMAADEQKDERRYDAYVWGAEGRRTVRIDLGDSGIVDARCDCSAAHSQYYCEHIAATLIHLHEERAPEPEERPFPAMPAAKREALIPTRDLLFTKGLISLFDGPAGAAEANEDNGTEAGEIVPLDVEFICKAVTENTRSPLLAIEMKVGPRRLYVVPKLKEFLERIELGQSCVFAKHFVYDPAVHVFKPEDREIVDKLIVVARSEAAYRDAFRAAPGGTAFAMDRLLILPPLAWEDLLPLFARANVRFEYGMRTADVVTVTEEPLPLVFELDSAEDLEGYRLDIRGLEKLVILENYGCVLAEGTLHRTGDATIRRLEELKRMFAYKPAKQALIAPAQMESFLDRVVPSLKRIGRVDIAQPIADRIVSPPLAARLDLDWLNGRLLARLTYRYGDKEINALQADSPLRRDAIDNDAILVRDVDTEHRIMALIERASFKYNGSELYLEEEDLIYRFQYRLLPELERLVEVSATAPLRRLIQDLPPAPRMTIDYDAHASWLEVRFDVEGIDDDEIRDILRNLVEKKPYYRLSGGGLLSLEDASYAEISRLMDEMGIRKSEIKGARLDLAAVRGLPLMDADVRGGSVRLTRALRELLDNMRNPDSLDFPIPDSLTATLRDYQKFGYQWMRTLAHYRFGGVLADDMGLGKTLQGIAFIASVVEEIRASGRPALIVSPASLIFNWKHELSRFAPGLRVRMAAGDKQERLGTLSGMEDADVVITSYPLLRRDMELYGELKFYCLFLDEAQAIKNHATQTAQAVGRIQAGIRFALTGTPIENSLDELWSLYDAVFPDLFGSRREFASLSRELVAKRVRPFLLRRMKRDVLKELPDKIETLQHSELTDDQKKLYVAYLSKLQTETLQQLEHEGFQKSRMRILAGLTRLRQLCCHPALFVEGYDGSSGKLDQLLEIVGDALDAGKRILLFSQFTSMLAIIREELSLRSLPCFYLDGQTPAAERVELCRRFNEGENDIFLISLRAGGTGLNLTGADTVILYDLWWNPAVEQQAADRAHRIGQKNVVQVIKLVAEGTIEEKMVELQQRKRDLIAEVIQPGEESLSAMTEDEIRELLNI</sequence>
<keyword evidence="2" id="KW-0479">Metal-binding</keyword>
<evidence type="ECO:0000256" key="1">
    <source>
        <dbReference type="ARBA" id="ARBA00022801"/>
    </source>
</evidence>
<dbReference type="InterPro" id="IPR027417">
    <property type="entry name" value="P-loop_NTPase"/>
</dbReference>
<gene>
    <name evidence="6" type="ORF">KB449_26585</name>
</gene>